<dbReference type="EMBL" id="AVOT02073021">
    <property type="protein sequence ID" value="MBW0562706.1"/>
    <property type="molecule type" value="Genomic_DNA"/>
</dbReference>
<sequence>MNEPLGAIKGHEVDIMLNAERTYPPLLRRLKGKKTREYLVRYRNPQHEDEWLSESKIPNSQKFLRRFRHESVTDGGTVTYNTRKRSRKFNLDLVAFSAQL</sequence>
<name>A0A9Q3JIM4_9BASI</name>
<evidence type="ECO:0000313" key="1">
    <source>
        <dbReference type="EMBL" id="MBW0562706.1"/>
    </source>
</evidence>
<dbReference type="Proteomes" id="UP000765509">
    <property type="component" value="Unassembled WGS sequence"/>
</dbReference>
<comment type="caution">
    <text evidence="1">The sequence shown here is derived from an EMBL/GenBank/DDBJ whole genome shotgun (WGS) entry which is preliminary data.</text>
</comment>
<proteinExistence type="predicted"/>
<accession>A0A9Q3JIM4</accession>
<evidence type="ECO:0008006" key="3">
    <source>
        <dbReference type="Google" id="ProtNLM"/>
    </source>
</evidence>
<dbReference type="AlphaFoldDB" id="A0A9Q3JIM4"/>
<keyword evidence="2" id="KW-1185">Reference proteome</keyword>
<gene>
    <name evidence="1" type="ORF">O181_102421</name>
</gene>
<dbReference type="Gene3D" id="2.40.50.40">
    <property type="match status" value="1"/>
</dbReference>
<organism evidence="1 2">
    <name type="scientific">Austropuccinia psidii MF-1</name>
    <dbReference type="NCBI Taxonomy" id="1389203"/>
    <lineage>
        <taxon>Eukaryota</taxon>
        <taxon>Fungi</taxon>
        <taxon>Dikarya</taxon>
        <taxon>Basidiomycota</taxon>
        <taxon>Pucciniomycotina</taxon>
        <taxon>Pucciniomycetes</taxon>
        <taxon>Pucciniales</taxon>
        <taxon>Sphaerophragmiaceae</taxon>
        <taxon>Austropuccinia</taxon>
    </lineage>
</organism>
<protein>
    <recommendedName>
        <fullName evidence="3">Chromo domain-containing protein</fullName>
    </recommendedName>
</protein>
<evidence type="ECO:0000313" key="2">
    <source>
        <dbReference type="Proteomes" id="UP000765509"/>
    </source>
</evidence>
<reference evidence="1" key="1">
    <citation type="submission" date="2021-03" db="EMBL/GenBank/DDBJ databases">
        <title>Draft genome sequence of rust myrtle Austropuccinia psidii MF-1, a brazilian biotype.</title>
        <authorList>
            <person name="Quecine M.C."/>
            <person name="Pachon D.M.R."/>
            <person name="Bonatelli M.L."/>
            <person name="Correr F.H."/>
            <person name="Franceschini L.M."/>
            <person name="Leite T.F."/>
            <person name="Margarido G.R.A."/>
            <person name="Almeida C.A."/>
            <person name="Ferrarezi J.A."/>
            <person name="Labate C.A."/>
        </authorList>
    </citation>
    <scope>NUCLEOTIDE SEQUENCE</scope>
    <source>
        <strain evidence="1">MF-1</strain>
    </source>
</reference>